<evidence type="ECO:0000313" key="8">
    <source>
        <dbReference type="EMBL" id="GHA27829.1"/>
    </source>
</evidence>
<proteinExistence type="predicted"/>
<evidence type="ECO:0000259" key="7">
    <source>
        <dbReference type="PROSITE" id="PS51857"/>
    </source>
</evidence>
<dbReference type="PIRSF" id="PIRSF002599">
    <property type="entry name" value="Cold_shock_A"/>
    <property type="match status" value="1"/>
</dbReference>
<keyword evidence="4" id="KW-0238">DNA-binding</keyword>
<dbReference type="GO" id="GO:0005829">
    <property type="term" value="C:cytosol"/>
    <property type="evidence" value="ECO:0007669"/>
    <property type="project" value="UniProtKB-ARBA"/>
</dbReference>
<dbReference type="InterPro" id="IPR011129">
    <property type="entry name" value="CSD"/>
</dbReference>
<evidence type="ECO:0000256" key="1">
    <source>
        <dbReference type="ARBA" id="ARBA00004496"/>
    </source>
</evidence>
<dbReference type="PROSITE" id="PS51857">
    <property type="entry name" value="CSD_2"/>
    <property type="match status" value="1"/>
</dbReference>
<dbReference type="SUPFAM" id="SSF50249">
    <property type="entry name" value="Nucleic acid-binding proteins"/>
    <property type="match status" value="1"/>
</dbReference>
<keyword evidence="5" id="KW-0010">Activator</keyword>
<dbReference type="Proteomes" id="UP000646579">
    <property type="component" value="Unassembled WGS sequence"/>
</dbReference>
<keyword evidence="6" id="KW-0804">Transcription</keyword>
<evidence type="ECO:0000313" key="9">
    <source>
        <dbReference type="Proteomes" id="UP000646579"/>
    </source>
</evidence>
<dbReference type="InterPro" id="IPR002059">
    <property type="entry name" value="CSP_DNA-bd"/>
</dbReference>
<gene>
    <name evidence="8" type="ORF">GCM10007989_24660</name>
</gene>
<name>A0A918VUU6_9HYPH</name>
<dbReference type="InterPro" id="IPR012340">
    <property type="entry name" value="NA-bd_OB-fold"/>
</dbReference>
<evidence type="ECO:0000256" key="3">
    <source>
        <dbReference type="ARBA" id="ARBA00023015"/>
    </source>
</evidence>
<dbReference type="RefSeq" id="WP_189425965.1">
    <property type="nucleotide sequence ID" value="NZ_BMZE01000002.1"/>
</dbReference>
<keyword evidence="2" id="KW-0963">Cytoplasm</keyword>
<dbReference type="PANTHER" id="PTHR46565:SF20">
    <property type="entry name" value="COLD SHOCK DOMAIN-CONTAINING PROTEIN 4"/>
    <property type="match status" value="1"/>
</dbReference>
<dbReference type="EMBL" id="BMZE01000002">
    <property type="protein sequence ID" value="GHA27829.1"/>
    <property type="molecule type" value="Genomic_DNA"/>
</dbReference>
<organism evidence="8 9">
    <name type="scientific">Devosia pacifica</name>
    <dbReference type="NCBI Taxonomy" id="1335967"/>
    <lineage>
        <taxon>Bacteria</taxon>
        <taxon>Pseudomonadati</taxon>
        <taxon>Pseudomonadota</taxon>
        <taxon>Alphaproteobacteria</taxon>
        <taxon>Hyphomicrobiales</taxon>
        <taxon>Devosiaceae</taxon>
        <taxon>Devosia</taxon>
    </lineage>
</organism>
<dbReference type="SMART" id="SM00357">
    <property type="entry name" value="CSP"/>
    <property type="match status" value="1"/>
</dbReference>
<protein>
    <submittedName>
        <fullName evidence="8">Cold-shock protein</fullName>
    </submittedName>
</protein>
<dbReference type="AlphaFoldDB" id="A0A918VUU6"/>
<keyword evidence="9" id="KW-1185">Reference proteome</keyword>
<comment type="subcellular location">
    <subcellularLocation>
        <location evidence="1">Cytoplasm</location>
    </subcellularLocation>
</comment>
<sequence>MNTGTVKFYNSTKGFGFITPDEGGRDAFVHVTALERAGIAGLGDGQKVSYDLENGRDGRESAINLQLA</sequence>
<dbReference type="CDD" id="cd04458">
    <property type="entry name" value="CSP_CDS"/>
    <property type="match status" value="1"/>
</dbReference>
<evidence type="ECO:0000256" key="6">
    <source>
        <dbReference type="ARBA" id="ARBA00023163"/>
    </source>
</evidence>
<evidence type="ECO:0000256" key="2">
    <source>
        <dbReference type="ARBA" id="ARBA00022490"/>
    </source>
</evidence>
<dbReference type="PANTHER" id="PTHR46565">
    <property type="entry name" value="COLD SHOCK DOMAIN PROTEIN 2"/>
    <property type="match status" value="1"/>
</dbReference>
<keyword evidence="3" id="KW-0805">Transcription regulation</keyword>
<reference evidence="8" key="1">
    <citation type="journal article" date="2014" name="Int. J. Syst. Evol. Microbiol.">
        <title>Complete genome sequence of Corynebacterium casei LMG S-19264T (=DSM 44701T), isolated from a smear-ripened cheese.</title>
        <authorList>
            <consortium name="US DOE Joint Genome Institute (JGI-PGF)"/>
            <person name="Walter F."/>
            <person name="Albersmeier A."/>
            <person name="Kalinowski J."/>
            <person name="Ruckert C."/>
        </authorList>
    </citation>
    <scope>NUCLEOTIDE SEQUENCE</scope>
    <source>
        <strain evidence="8">KCTC 32437</strain>
    </source>
</reference>
<evidence type="ECO:0000256" key="4">
    <source>
        <dbReference type="ARBA" id="ARBA00023125"/>
    </source>
</evidence>
<reference evidence="8" key="2">
    <citation type="submission" date="2020-09" db="EMBL/GenBank/DDBJ databases">
        <authorList>
            <person name="Sun Q."/>
            <person name="Kim S."/>
        </authorList>
    </citation>
    <scope>NUCLEOTIDE SEQUENCE</scope>
    <source>
        <strain evidence="8">KCTC 32437</strain>
    </source>
</reference>
<dbReference type="GO" id="GO:0003677">
    <property type="term" value="F:DNA binding"/>
    <property type="evidence" value="ECO:0007669"/>
    <property type="project" value="UniProtKB-KW"/>
</dbReference>
<feature type="domain" description="CSD" evidence="7">
    <location>
        <begin position="1"/>
        <end position="67"/>
    </location>
</feature>
<comment type="caution">
    <text evidence="8">The sequence shown here is derived from an EMBL/GenBank/DDBJ whole genome shotgun (WGS) entry which is preliminary data.</text>
</comment>
<dbReference type="Gene3D" id="2.40.50.140">
    <property type="entry name" value="Nucleic acid-binding proteins"/>
    <property type="match status" value="1"/>
</dbReference>
<dbReference type="Pfam" id="PF00313">
    <property type="entry name" value="CSD"/>
    <property type="match status" value="1"/>
</dbReference>
<evidence type="ECO:0000256" key="5">
    <source>
        <dbReference type="ARBA" id="ARBA00023159"/>
    </source>
</evidence>
<dbReference type="PRINTS" id="PR00050">
    <property type="entry name" value="COLDSHOCK"/>
</dbReference>
<accession>A0A918VUU6</accession>
<dbReference type="InterPro" id="IPR012156">
    <property type="entry name" value="Cold_shock_CspA"/>
</dbReference>